<evidence type="ECO:0000313" key="1">
    <source>
        <dbReference type="EMBL" id="GIH24626.1"/>
    </source>
</evidence>
<dbReference type="Proteomes" id="UP000640052">
    <property type="component" value="Unassembled WGS sequence"/>
</dbReference>
<reference evidence="1" key="1">
    <citation type="submission" date="2021-01" db="EMBL/GenBank/DDBJ databases">
        <title>Whole genome shotgun sequence of Acrocarpospora phusangensis NBRC 108782.</title>
        <authorList>
            <person name="Komaki H."/>
            <person name="Tamura T."/>
        </authorList>
    </citation>
    <scope>NUCLEOTIDE SEQUENCE</scope>
    <source>
        <strain evidence="1">NBRC 108782</strain>
    </source>
</reference>
<dbReference type="RefSeq" id="WP_204041375.1">
    <property type="nucleotide sequence ID" value="NZ_BOOA01000020.1"/>
</dbReference>
<comment type="caution">
    <text evidence="1">The sequence shown here is derived from an EMBL/GenBank/DDBJ whole genome shotgun (WGS) entry which is preliminary data.</text>
</comment>
<gene>
    <name evidence="1" type="ORF">Aph01nite_29360</name>
</gene>
<organism evidence="1 2">
    <name type="scientific">Acrocarpospora phusangensis</name>
    <dbReference type="NCBI Taxonomy" id="1070424"/>
    <lineage>
        <taxon>Bacteria</taxon>
        <taxon>Bacillati</taxon>
        <taxon>Actinomycetota</taxon>
        <taxon>Actinomycetes</taxon>
        <taxon>Streptosporangiales</taxon>
        <taxon>Streptosporangiaceae</taxon>
        <taxon>Acrocarpospora</taxon>
    </lineage>
</organism>
<proteinExistence type="predicted"/>
<evidence type="ECO:0000313" key="2">
    <source>
        <dbReference type="Proteomes" id="UP000640052"/>
    </source>
</evidence>
<keyword evidence="2" id="KW-1185">Reference proteome</keyword>
<name>A0A919Q9D6_9ACTN</name>
<accession>A0A919Q9D6</accession>
<dbReference type="AlphaFoldDB" id="A0A919Q9D6"/>
<protein>
    <submittedName>
        <fullName evidence="1">Uncharacterized protein</fullName>
    </submittedName>
</protein>
<sequence length="51" mass="5221">MLACIGTQVLASLDGDGELAYLLDLGALKGRRITLGAQFSSPPAAVQSALF</sequence>
<dbReference type="EMBL" id="BOOA01000020">
    <property type="protein sequence ID" value="GIH24626.1"/>
    <property type="molecule type" value="Genomic_DNA"/>
</dbReference>